<keyword evidence="15" id="KW-1185">Reference proteome</keyword>
<protein>
    <recommendedName>
        <fullName evidence="11">DNA polymerase III subunit gamma/tau</fullName>
        <ecNumber evidence="11">2.7.7.7</ecNumber>
    </recommendedName>
</protein>
<dbReference type="InterPro" id="IPR008921">
    <property type="entry name" value="DNA_pol3_clamp-load_cplx_C"/>
</dbReference>
<dbReference type="OrthoDB" id="9809531at2"/>
<feature type="region of interest" description="Disordered" evidence="12">
    <location>
        <begin position="562"/>
        <end position="659"/>
    </location>
</feature>
<proteinExistence type="inferred from homology"/>
<dbReference type="CDD" id="cd18137">
    <property type="entry name" value="HLD_clamp_pol_III_gamma_tau"/>
    <property type="match status" value="1"/>
</dbReference>
<evidence type="ECO:0000256" key="11">
    <source>
        <dbReference type="RuleBase" id="RU364063"/>
    </source>
</evidence>
<reference evidence="14 15" key="1">
    <citation type="submission" date="2013-08" db="EMBL/GenBank/DDBJ databases">
        <authorList>
            <person name="Durkin A.S."/>
            <person name="Haft D.R."/>
            <person name="McCorrison J."/>
            <person name="Torralba M."/>
            <person name="Gillis M."/>
            <person name="Haft D.H."/>
            <person name="Methe B."/>
            <person name="Sutton G."/>
            <person name="Nelson K.E."/>
        </authorList>
    </citation>
    <scope>NUCLEOTIDE SEQUENCE [LARGE SCALE GENOMIC DNA]</scope>
    <source>
        <strain evidence="14 15">F0195</strain>
    </source>
</reference>
<dbReference type="InterPro" id="IPR001270">
    <property type="entry name" value="ClpA/B"/>
</dbReference>
<dbReference type="eggNOG" id="COG2812">
    <property type="taxonomic scope" value="Bacteria"/>
</dbReference>
<dbReference type="Pfam" id="PF12169">
    <property type="entry name" value="DNA_pol3_gamma3"/>
    <property type="match status" value="1"/>
</dbReference>
<dbReference type="InterPro" id="IPR050238">
    <property type="entry name" value="DNA_Rep/Repair_Clamp_Loader"/>
</dbReference>
<comment type="catalytic activity">
    <reaction evidence="10 11">
        <text>DNA(n) + a 2'-deoxyribonucleoside 5'-triphosphate = DNA(n+1) + diphosphate</text>
        <dbReference type="Rhea" id="RHEA:22508"/>
        <dbReference type="Rhea" id="RHEA-COMP:17339"/>
        <dbReference type="Rhea" id="RHEA-COMP:17340"/>
        <dbReference type="ChEBI" id="CHEBI:33019"/>
        <dbReference type="ChEBI" id="CHEBI:61560"/>
        <dbReference type="ChEBI" id="CHEBI:173112"/>
        <dbReference type="EC" id="2.7.7.7"/>
    </reaction>
</comment>
<keyword evidence="7" id="KW-0862">Zinc</keyword>
<feature type="compositionally biased region" description="Low complexity" evidence="12">
    <location>
        <begin position="384"/>
        <end position="400"/>
    </location>
</feature>
<feature type="compositionally biased region" description="Pro residues" evidence="12">
    <location>
        <begin position="568"/>
        <end position="578"/>
    </location>
</feature>
<comment type="subunit">
    <text evidence="11">DNA polymerase III contains a core (composed of alpha, epsilon and theta chains) that associates with a tau subunit. This core dimerizes to form the POLIII' complex. PolIII' associates with the gamma complex (composed of gamma, delta, delta', psi and chi chains) and with the beta chain to form the complete DNA polymerase III complex.</text>
</comment>
<evidence type="ECO:0000313" key="15">
    <source>
        <dbReference type="Proteomes" id="UP000016638"/>
    </source>
</evidence>
<dbReference type="STRING" id="1125712.HMPREF1316_1940"/>
<dbReference type="SUPFAM" id="SSF52540">
    <property type="entry name" value="P-loop containing nucleoside triphosphate hydrolases"/>
    <property type="match status" value="1"/>
</dbReference>
<dbReference type="NCBIfam" id="TIGR02397">
    <property type="entry name" value="dnaX_nterm"/>
    <property type="match status" value="1"/>
</dbReference>
<dbReference type="InterPro" id="IPR045085">
    <property type="entry name" value="HLD_clamp_pol_III_gamma_tau"/>
</dbReference>
<dbReference type="InterPro" id="IPR003593">
    <property type="entry name" value="AAA+_ATPase"/>
</dbReference>
<evidence type="ECO:0000256" key="4">
    <source>
        <dbReference type="ARBA" id="ARBA00022705"/>
    </source>
</evidence>
<dbReference type="PANTHER" id="PTHR11669:SF0">
    <property type="entry name" value="PROTEIN STICHEL-LIKE 2"/>
    <property type="match status" value="1"/>
</dbReference>
<dbReference type="GO" id="GO:0003887">
    <property type="term" value="F:DNA-directed DNA polymerase activity"/>
    <property type="evidence" value="ECO:0007669"/>
    <property type="project" value="UniProtKB-KW"/>
</dbReference>
<organism evidence="14 15">
    <name type="scientific">Olsenella profusa F0195</name>
    <dbReference type="NCBI Taxonomy" id="1125712"/>
    <lineage>
        <taxon>Bacteria</taxon>
        <taxon>Bacillati</taxon>
        <taxon>Actinomycetota</taxon>
        <taxon>Coriobacteriia</taxon>
        <taxon>Coriobacteriales</taxon>
        <taxon>Atopobiaceae</taxon>
        <taxon>Olsenella</taxon>
    </lineage>
</organism>
<dbReference type="InterPro" id="IPR022754">
    <property type="entry name" value="DNA_pol_III_gamma-3"/>
</dbReference>
<dbReference type="SUPFAM" id="SSF48019">
    <property type="entry name" value="post-AAA+ oligomerization domain-like"/>
    <property type="match status" value="1"/>
</dbReference>
<dbReference type="EMBL" id="AWEZ01000010">
    <property type="protein sequence ID" value="ERL10432.1"/>
    <property type="molecule type" value="Genomic_DNA"/>
</dbReference>
<keyword evidence="5" id="KW-0479">Metal-binding</keyword>
<evidence type="ECO:0000256" key="1">
    <source>
        <dbReference type="ARBA" id="ARBA00006360"/>
    </source>
</evidence>
<keyword evidence="3 11" id="KW-0548">Nucleotidyltransferase</keyword>
<comment type="similarity">
    <text evidence="1 11">Belongs to the DnaX/STICHEL family.</text>
</comment>
<dbReference type="NCBIfam" id="NF004046">
    <property type="entry name" value="PRK05563.1"/>
    <property type="match status" value="1"/>
</dbReference>
<evidence type="ECO:0000256" key="8">
    <source>
        <dbReference type="ARBA" id="ARBA00022840"/>
    </source>
</evidence>
<dbReference type="InterPro" id="IPR027417">
    <property type="entry name" value="P-loop_NTPase"/>
</dbReference>
<dbReference type="InterPro" id="IPR012763">
    <property type="entry name" value="DNA_pol_III_sug/sutau_N"/>
</dbReference>
<keyword evidence="8 11" id="KW-0067">ATP-binding</keyword>
<dbReference type="FunFam" id="1.10.8.60:FF:000013">
    <property type="entry name" value="DNA polymerase III subunit gamma/tau"/>
    <property type="match status" value="1"/>
</dbReference>
<dbReference type="Gene3D" id="1.20.272.10">
    <property type="match status" value="1"/>
</dbReference>
<keyword evidence="6 11" id="KW-0547">Nucleotide-binding</keyword>
<evidence type="ECO:0000256" key="6">
    <source>
        <dbReference type="ARBA" id="ARBA00022741"/>
    </source>
</evidence>
<dbReference type="GO" id="GO:0003677">
    <property type="term" value="F:DNA binding"/>
    <property type="evidence" value="ECO:0007669"/>
    <property type="project" value="InterPro"/>
</dbReference>
<dbReference type="EC" id="2.7.7.7" evidence="11"/>
<dbReference type="Pfam" id="PF22608">
    <property type="entry name" value="DNAX_ATPase_lid"/>
    <property type="match status" value="1"/>
</dbReference>
<feature type="compositionally biased region" description="Low complexity" evidence="12">
    <location>
        <begin position="594"/>
        <end position="622"/>
    </location>
</feature>
<feature type="domain" description="AAA+ ATPase" evidence="13">
    <location>
        <begin position="35"/>
        <end position="181"/>
    </location>
</feature>
<dbReference type="GO" id="GO:0006261">
    <property type="term" value="P:DNA-templated DNA replication"/>
    <property type="evidence" value="ECO:0007669"/>
    <property type="project" value="TreeGrafter"/>
</dbReference>
<name>U2V500_9ACTN</name>
<dbReference type="Pfam" id="PF13177">
    <property type="entry name" value="DNA_pol3_delta2"/>
    <property type="match status" value="1"/>
</dbReference>
<evidence type="ECO:0000256" key="10">
    <source>
        <dbReference type="ARBA" id="ARBA00049244"/>
    </source>
</evidence>
<dbReference type="RefSeq" id="WP_021725164.1">
    <property type="nucleotide sequence ID" value="NZ_AWEZ01000010.1"/>
</dbReference>
<comment type="function">
    <text evidence="11">DNA polymerase III is a complex, multichain enzyme responsible for most of the replicative synthesis in bacteria. This DNA polymerase also exhibits 3' to 5' exonuclease activity.</text>
</comment>
<dbReference type="Gene3D" id="1.10.8.60">
    <property type="match status" value="1"/>
</dbReference>
<keyword evidence="9 11" id="KW-0239">DNA-directed DNA polymerase</keyword>
<dbReference type="CDD" id="cd00009">
    <property type="entry name" value="AAA"/>
    <property type="match status" value="1"/>
</dbReference>
<dbReference type="PATRIC" id="fig|1125712.3.peg.320"/>
<dbReference type="GO" id="GO:0009360">
    <property type="term" value="C:DNA polymerase III complex"/>
    <property type="evidence" value="ECO:0007669"/>
    <property type="project" value="InterPro"/>
</dbReference>
<comment type="caution">
    <text evidence="14">The sequence shown here is derived from an EMBL/GenBank/DDBJ whole genome shotgun (WGS) entry which is preliminary data.</text>
</comment>
<sequence>MESLYRTYRPQRFEDVIGQQHVVSTLEHAVLEGRTSHAYLFCGPRGTGKTTMARLLAKALMCEQGAGHLPDGSCENCRLIAAGEHPDVYELDAASRTGVDNVREEIINRVSYAPVRGNYKVYIIDEVHMLTTAAFNALLKTLEEPPDHVVFVLCTTDPQKVPATILSRVQRFDFHAIGNDEILAHLKQVCEREGFTFDEAALDLVVRHARGGMRDALSTLEQLSTFGGGDVSLQAARDLLGEVSGSTLATMACALAQRDVPTLFATVGELVDGGRDLLHLSRELAAHLRDVYVASVVGDGTASVLDLGAEEGRRLRDEALAFGSPDRISRALIVLSDASSEMRTAPNQRLVLEVALTRIARPKADLTLESLADRVAQLERSLAPATAPHGAGAAPAAPATRPVPPAQSTPARQPAPEPIPEPAPPASQSDLVPRPTPTPAPTPQPVPSPAPTRKQRPDPTASGVTGAVSDPGELQRRWKQVVDGLVHRDPPRGSLLLSAIALDDDGTTLQVGLPRGSTFATKMLEKDDVRSAVGTAIEEVFGTRAVRYVEASDAATHASVPAVGTAPAPAPDVPPQPVSAPSAPSEAHPEPASEEGPVAPWEPEPASQPASPSDSASTSQAETVPPSAPDPKPEPTSSSAPETAPTAEGQSSELGDILDMLTDVFGDGVTVKSDQGPQG</sequence>
<evidence type="ECO:0000256" key="5">
    <source>
        <dbReference type="ARBA" id="ARBA00022723"/>
    </source>
</evidence>
<dbReference type="FunFam" id="3.40.50.300:FF:000014">
    <property type="entry name" value="DNA polymerase III subunit gamma/tau"/>
    <property type="match status" value="1"/>
</dbReference>
<evidence type="ECO:0000256" key="9">
    <source>
        <dbReference type="ARBA" id="ARBA00022932"/>
    </source>
</evidence>
<evidence type="ECO:0000313" key="14">
    <source>
        <dbReference type="EMBL" id="ERL10432.1"/>
    </source>
</evidence>
<dbReference type="SMART" id="SM00382">
    <property type="entry name" value="AAA"/>
    <property type="match status" value="1"/>
</dbReference>
<keyword evidence="2 11" id="KW-0808">Transferase</keyword>
<dbReference type="Gene3D" id="3.40.50.300">
    <property type="entry name" value="P-loop containing nucleotide triphosphate hydrolases"/>
    <property type="match status" value="1"/>
</dbReference>
<dbReference type="PANTHER" id="PTHR11669">
    <property type="entry name" value="REPLICATION FACTOR C / DNA POLYMERASE III GAMMA-TAU SUBUNIT"/>
    <property type="match status" value="1"/>
</dbReference>
<dbReference type="GO" id="GO:0005524">
    <property type="term" value="F:ATP binding"/>
    <property type="evidence" value="ECO:0007669"/>
    <property type="project" value="UniProtKB-KW"/>
</dbReference>
<dbReference type="GO" id="GO:0046872">
    <property type="term" value="F:metal ion binding"/>
    <property type="evidence" value="ECO:0007669"/>
    <property type="project" value="UniProtKB-KW"/>
</dbReference>
<evidence type="ECO:0000256" key="7">
    <source>
        <dbReference type="ARBA" id="ARBA00022833"/>
    </source>
</evidence>
<evidence type="ECO:0000256" key="2">
    <source>
        <dbReference type="ARBA" id="ARBA00022679"/>
    </source>
</evidence>
<dbReference type="PRINTS" id="PR00300">
    <property type="entry name" value="CLPPROTEASEA"/>
</dbReference>
<evidence type="ECO:0000256" key="12">
    <source>
        <dbReference type="SAM" id="MobiDB-lite"/>
    </source>
</evidence>
<dbReference type="AlphaFoldDB" id="U2V500"/>
<feature type="compositionally biased region" description="Pro residues" evidence="12">
    <location>
        <begin position="401"/>
        <end position="425"/>
    </location>
</feature>
<evidence type="ECO:0000259" key="13">
    <source>
        <dbReference type="SMART" id="SM00382"/>
    </source>
</evidence>
<accession>U2V500</accession>
<evidence type="ECO:0000256" key="3">
    <source>
        <dbReference type="ARBA" id="ARBA00022695"/>
    </source>
</evidence>
<gene>
    <name evidence="11 14" type="primary">dnaX</name>
    <name evidence="14" type="ORF">HMPREF1316_1940</name>
</gene>
<dbReference type="Proteomes" id="UP000016638">
    <property type="component" value="Unassembled WGS sequence"/>
</dbReference>
<feature type="compositionally biased region" description="Pro residues" evidence="12">
    <location>
        <begin position="434"/>
        <end position="450"/>
    </location>
</feature>
<keyword evidence="4 11" id="KW-0235">DNA replication</keyword>
<feature type="region of interest" description="Disordered" evidence="12">
    <location>
        <begin position="384"/>
        <end position="473"/>
    </location>
</feature>